<sequence>MPKPRIRSPSLEIVSYTPRAPTTQPANVASASDPASARISGKKRKSTDGPDVTTKAKKAKNATAEEPKVPAERWKWINLSKPEIKFKGTKIEAFNCGGTFFKTTAKTLEMRLDKLQVFYSECQGDETRHSHYGYPELCKPKVKARKEDAEVDRWNWINRCQTDMLLKGTSIEAYNCGGRYFRATGKTIEDRLDKLEKFLNECEGDETNHPNYGY</sequence>
<dbReference type="HOGENOM" id="CLU_081063_0_0_1"/>
<dbReference type="AlphaFoldDB" id="A0A0C3BV26"/>
<dbReference type="Proteomes" id="UP000053424">
    <property type="component" value="Unassembled WGS sequence"/>
</dbReference>
<feature type="compositionally biased region" description="Polar residues" evidence="1">
    <location>
        <begin position="20"/>
        <end position="30"/>
    </location>
</feature>
<reference evidence="2 3" key="1">
    <citation type="submission" date="2014-04" db="EMBL/GenBank/DDBJ databases">
        <authorList>
            <consortium name="DOE Joint Genome Institute"/>
            <person name="Kuo A."/>
            <person name="Gay G."/>
            <person name="Dore J."/>
            <person name="Kohler A."/>
            <person name="Nagy L.G."/>
            <person name="Floudas D."/>
            <person name="Copeland A."/>
            <person name="Barry K.W."/>
            <person name="Cichocki N."/>
            <person name="Veneault-Fourrey C."/>
            <person name="LaButti K."/>
            <person name="Lindquist E.A."/>
            <person name="Lipzen A."/>
            <person name="Lundell T."/>
            <person name="Morin E."/>
            <person name="Murat C."/>
            <person name="Sun H."/>
            <person name="Tunlid A."/>
            <person name="Henrissat B."/>
            <person name="Grigoriev I.V."/>
            <person name="Hibbett D.S."/>
            <person name="Martin F."/>
            <person name="Nordberg H.P."/>
            <person name="Cantor M.N."/>
            <person name="Hua S.X."/>
        </authorList>
    </citation>
    <scope>NUCLEOTIDE SEQUENCE [LARGE SCALE GENOMIC DNA]</scope>
    <source>
        <strain evidence="3">h7</strain>
    </source>
</reference>
<reference evidence="3" key="2">
    <citation type="submission" date="2015-01" db="EMBL/GenBank/DDBJ databases">
        <title>Evolutionary Origins and Diversification of the Mycorrhizal Mutualists.</title>
        <authorList>
            <consortium name="DOE Joint Genome Institute"/>
            <consortium name="Mycorrhizal Genomics Consortium"/>
            <person name="Kohler A."/>
            <person name="Kuo A."/>
            <person name="Nagy L.G."/>
            <person name="Floudas D."/>
            <person name="Copeland A."/>
            <person name="Barry K.W."/>
            <person name="Cichocki N."/>
            <person name="Veneault-Fourrey C."/>
            <person name="LaButti K."/>
            <person name="Lindquist E.A."/>
            <person name="Lipzen A."/>
            <person name="Lundell T."/>
            <person name="Morin E."/>
            <person name="Murat C."/>
            <person name="Riley R."/>
            <person name="Ohm R."/>
            <person name="Sun H."/>
            <person name="Tunlid A."/>
            <person name="Henrissat B."/>
            <person name="Grigoriev I.V."/>
            <person name="Hibbett D.S."/>
            <person name="Martin F."/>
        </authorList>
    </citation>
    <scope>NUCLEOTIDE SEQUENCE [LARGE SCALE GENOMIC DNA]</scope>
    <source>
        <strain evidence="3">h7</strain>
    </source>
</reference>
<feature type="region of interest" description="Disordered" evidence="1">
    <location>
        <begin position="1"/>
        <end position="67"/>
    </location>
</feature>
<evidence type="ECO:0000313" key="2">
    <source>
        <dbReference type="EMBL" id="KIM35929.1"/>
    </source>
</evidence>
<dbReference type="OrthoDB" id="2909835at2759"/>
<proteinExistence type="predicted"/>
<keyword evidence="3" id="KW-1185">Reference proteome</keyword>
<protein>
    <submittedName>
        <fullName evidence="2">Uncharacterized protein</fullName>
    </submittedName>
</protein>
<dbReference type="EMBL" id="KN831812">
    <property type="protein sequence ID" value="KIM35929.1"/>
    <property type="molecule type" value="Genomic_DNA"/>
</dbReference>
<gene>
    <name evidence="2" type="ORF">M413DRAFT_449558</name>
</gene>
<evidence type="ECO:0000256" key="1">
    <source>
        <dbReference type="SAM" id="MobiDB-lite"/>
    </source>
</evidence>
<organism evidence="2 3">
    <name type="scientific">Hebeloma cylindrosporum</name>
    <dbReference type="NCBI Taxonomy" id="76867"/>
    <lineage>
        <taxon>Eukaryota</taxon>
        <taxon>Fungi</taxon>
        <taxon>Dikarya</taxon>
        <taxon>Basidiomycota</taxon>
        <taxon>Agaricomycotina</taxon>
        <taxon>Agaricomycetes</taxon>
        <taxon>Agaricomycetidae</taxon>
        <taxon>Agaricales</taxon>
        <taxon>Agaricineae</taxon>
        <taxon>Hymenogastraceae</taxon>
        <taxon>Hebeloma</taxon>
    </lineage>
</organism>
<evidence type="ECO:0000313" key="3">
    <source>
        <dbReference type="Proteomes" id="UP000053424"/>
    </source>
</evidence>
<name>A0A0C3BV26_HEBCY</name>
<accession>A0A0C3BV26</accession>